<accession>A0A101V0C2</accession>
<keyword evidence="3" id="KW-1185">Reference proteome</keyword>
<dbReference type="Gene3D" id="3.30.70.100">
    <property type="match status" value="2"/>
</dbReference>
<sequence>MHAEDQEEGRPVSQPYRNRELSVLERFTTTSAPAVFERELLGYARHRESRKGFVSRVTAALTDRPGAYVHLDRWTGLDDLLRVVHHNPPPPAALPSPTAELLVSVGRMPLRNTPSDAARLIFIRAAVTGEPERFELDFGSLVGQCVSEEGFGGSDLLRSVADPYAYTGLLWWRDATTCDRVRQSEAYQDRRTKLAATAHITEDPARPIG</sequence>
<dbReference type="STRING" id="909626.AQJ91_16070"/>
<dbReference type="EMBL" id="LMXB01000042">
    <property type="protein sequence ID" value="KUO20103.1"/>
    <property type="molecule type" value="Genomic_DNA"/>
</dbReference>
<protein>
    <recommendedName>
        <fullName evidence="1">ABM domain-containing protein</fullName>
    </recommendedName>
</protein>
<organism evidence="2 3">
    <name type="scientific">Streptomyces dysideae</name>
    <dbReference type="NCBI Taxonomy" id="909626"/>
    <lineage>
        <taxon>Bacteria</taxon>
        <taxon>Bacillati</taxon>
        <taxon>Actinomycetota</taxon>
        <taxon>Actinomycetes</taxon>
        <taxon>Kitasatosporales</taxon>
        <taxon>Streptomycetaceae</taxon>
        <taxon>Streptomyces</taxon>
    </lineage>
</organism>
<dbReference type="Pfam" id="PF03992">
    <property type="entry name" value="ABM"/>
    <property type="match status" value="1"/>
</dbReference>
<dbReference type="AlphaFoldDB" id="A0A101V0C2"/>
<dbReference type="RefSeq" id="WP_067021547.1">
    <property type="nucleotide sequence ID" value="NZ_KQ949082.1"/>
</dbReference>
<proteinExistence type="predicted"/>
<evidence type="ECO:0000313" key="3">
    <source>
        <dbReference type="Proteomes" id="UP000053260"/>
    </source>
</evidence>
<dbReference type="InterPro" id="IPR007138">
    <property type="entry name" value="ABM_dom"/>
</dbReference>
<gene>
    <name evidence="2" type="ORF">AQJ91_16070</name>
</gene>
<name>A0A101V0C2_9ACTN</name>
<reference evidence="2 3" key="1">
    <citation type="submission" date="2015-10" db="EMBL/GenBank/DDBJ databases">
        <title>Draft genome sequence of Streptomyces sp. RV15, isolated from a marine sponge.</title>
        <authorList>
            <person name="Ruckert C."/>
            <person name="Abdelmohsen U.R."/>
            <person name="Winkler A."/>
            <person name="Hentschel U."/>
            <person name="Kalinowski J."/>
            <person name="Kampfer P."/>
            <person name="Glaeser S."/>
        </authorList>
    </citation>
    <scope>NUCLEOTIDE SEQUENCE [LARGE SCALE GENOMIC DNA]</scope>
    <source>
        <strain evidence="2 3">RV15</strain>
    </source>
</reference>
<dbReference type="Proteomes" id="UP000053260">
    <property type="component" value="Unassembled WGS sequence"/>
</dbReference>
<feature type="domain" description="ABM" evidence="1">
    <location>
        <begin position="129"/>
        <end position="189"/>
    </location>
</feature>
<evidence type="ECO:0000313" key="2">
    <source>
        <dbReference type="EMBL" id="KUO20103.1"/>
    </source>
</evidence>
<comment type="caution">
    <text evidence="2">The sequence shown here is derived from an EMBL/GenBank/DDBJ whole genome shotgun (WGS) entry which is preliminary data.</text>
</comment>
<evidence type="ECO:0000259" key="1">
    <source>
        <dbReference type="Pfam" id="PF03992"/>
    </source>
</evidence>
<dbReference type="InterPro" id="IPR011008">
    <property type="entry name" value="Dimeric_a/b-barrel"/>
</dbReference>
<dbReference type="SUPFAM" id="SSF54909">
    <property type="entry name" value="Dimeric alpha+beta barrel"/>
    <property type="match status" value="1"/>
</dbReference>